<protein>
    <recommendedName>
        <fullName evidence="6">Peptidase A1 domain-containing protein</fullName>
    </recommendedName>
</protein>
<dbReference type="GO" id="GO:0006508">
    <property type="term" value="P:proteolysis"/>
    <property type="evidence" value="ECO:0007669"/>
    <property type="project" value="InterPro"/>
</dbReference>
<sequence>MHSGLACLLGLTSLALTNALSLEKKDSPAVLTVPLVRDTSRQLSKRSKTADLGLDNEDVSYISYVANMTFGTPPQHFLAYLNTWGNGCWLHGVEDSPCELYLNRSLCGGYGGYNLSASTTAKKLDERFVYDDSGSMVGGDVVTDVLKIAGVKVDVMKMGIAMDSGITSNHLGLGYGNASSTSLTQALADAGVISSPAFSLWGQTALFGGVNKAKYNGSLHTFPIVNGSNLTKAFRINMDGISINETSAASKEFPLDAVFDTALGMTYVPKSVAQALNAQIGNTSVPDEWGQVNFSCSSMSLESTVEFKFGDLEFKFFLGQFVSQEPHTAPDYGWYPDRATCYFTILENLHYRSEGSIVLGSTFMSNAYTVFDLENDEISLARLDYGSPTPDDIVEIKSGKNAVPDAKDAVPDAKDAVPDAKDAVPDAKKDSAGSHIGVALGMSALVVGAAGLTLIS</sequence>
<organism evidence="7 8">
    <name type="scientific">Penicillium coprophilum</name>
    <dbReference type="NCBI Taxonomy" id="36646"/>
    <lineage>
        <taxon>Eukaryota</taxon>
        <taxon>Fungi</taxon>
        <taxon>Dikarya</taxon>
        <taxon>Ascomycota</taxon>
        <taxon>Pezizomycotina</taxon>
        <taxon>Eurotiomycetes</taxon>
        <taxon>Eurotiomycetidae</taxon>
        <taxon>Eurotiales</taxon>
        <taxon>Aspergillaceae</taxon>
        <taxon>Penicillium</taxon>
    </lineage>
</organism>
<dbReference type="AlphaFoldDB" id="A0A1V6UH91"/>
<feature type="disulfide bond" evidence="3">
    <location>
        <begin position="296"/>
        <end position="341"/>
    </location>
</feature>
<keyword evidence="8" id="KW-1185">Reference proteome</keyword>
<dbReference type="PANTHER" id="PTHR47966:SF65">
    <property type="entry name" value="ASPARTIC-TYPE ENDOPEPTIDASE"/>
    <property type="match status" value="1"/>
</dbReference>
<dbReference type="Proteomes" id="UP000191500">
    <property type="component" value="Unassembled WGS sequence"/>
</dbReference>
<dbReference type="InterPro" id="IPR021109">
    <property type="entry name" value="Peptidase_aspartic_dom_sf"/>
</dbReference>
<keyword evidence="5" id="KW-0732">Signal</keyword>
<comment type="caution">
    <text evidence="7">The sequence shown here is derived from an EMBL/GenBank/DDBJ whole genome shotgun (WGS) entry which is preliminary data.</text>
</comment>
<feature type="region of interest" description="Disordered" evidence="4">
    <location>
        <begin position="405"/>
        <end position="428"/>
    </location>
</feature>
<evidence type="ECO:0000313" key="8">
    <source>
        <dbReference type="Proteomes" id="UP000191500"/>
    </source>
</evidence>
<dbReference type="InterPro" id="IPR033121">
    <property type="entry name" value="PEPTIDASE_A1"/>
</dbReference>
<evidence type="ECO:0000256" key="5">
    <source>
        <dbReference type="SAM" id="SignalP"/>
    </source>
</evidence>
<evidence type="ECO:0000256" key="2">
    <source>
        <dbReference type="ARBA" id="ARBA00022801"/>
    </source>
</evidence>
<keyword evidence="2" id="KW-0378">Hydrolase</keyword>
<reference evidence="8" key="1">
    <citation type="journal article" date="2017" name="Nat. Microbiol.">
        <title>Global analysis of biosynthetic gene clusters reveals vast potential of secondary metabolite production in Penicillium species.</title>
        <authorList>
            <person name="Nielsen J.C."/>
            <person name="Grijseels S."/>
            <person name="Prigent S."/>
            <person name="Ji B."/>
            <person name="Dainat J."/>
            <person name="Nielsen K.F."/>
            <person name="Frisvad J.C."/>
            <person name="Workman M."/>
            <person name="Nielsen J."/>
        </authorList>
    </citation>
    <scope>NUCLEOTIDE SEQUENCE [LARGE SCALE GENOMIC DNA]</scope>
    <source>
        <strain evidence="8">IBT 31321</strain>
    </source>
</reference>
<evidence type="ECO:0000256" key="1">
    <source>
        <dbReference type="ARBA" id="ARBA00007447"/>
    </source>
</evidence>
<dbReference type="PRINTS" id="PR00792">
    <property type="entry name" value="PEPSIN"/>
</dbReference>
<dbReference type="PROSITE" id="PS51767">
    <property type="entry name" value="PEPTIDASE_A1"/>
    <property type="match status" value="1"/>
</dbReference>
<feature type="domain" description="Peptidase A1" evidence="6">
    <location>
        <begin position="64"/>
        <end position="381"/>
    </location>
</feature>
<accession>A0A1V6UH91</accession>
<evidence type="ECO:0000313" key="7">
    <source>
        <dbReference type="EMBL" id="OQE37791.1"/>
    </source>
</evidence>
<keyword evidence="3" id="KW-1015">Disulfide bond</keyword>
<evidence type="ECO:0000256" key="4">
    <source>
        <dbReference type="SAM" id="MobiDB-lite"/>
    </source>
</evidence>
<dbReference type="STRING" id="36646.A0A1V6UH91"/>
<feature type="chain" id="PRO_5013365711" description="Peptidase A1 domain-containing protein" evidence="5">
    <location>
        <begin position="20"/>
        <end position="456"/>
    </location>
</feature>
<dbReference type="PANTHER" id="PTHR47966">
    <property type="entry name" value="BETA-SITE APP-CLEAVING ENZYME, ISOFORM A-RELATED"/>
    <property type="match status" value="1"/>
</dbReference>
<proteinExistence type="inferred from homology"/>
<evidence type="ECO:0000259" key="6">
    <source>
        <dbReference type="PROSITE" id="PS51767"/>
    </source>
</evidence>
<dbReference type="Gene3D" id="2.40.70.10">
    <property type="entry name" value="Acid Proteases"/>
    <property type="match status" value="2"/>
</dbReference>
<evidence type="ECO:0000256" key="3">
    <source>
        <dbReference type="PIRSR" id="PIRSR601461-2"/>
    </source>
</evidence>
<comment type="similarity">
    <text evidence="1">Belongs to the peptidase A1 family.</text>
</comment>
<name>A0A1V6UH91_9EURO</name>
<dbReference type="SUPFAM" id="SSF50630">
    <property type="entry name" value="Acid proteases"/>
    <property type="match status" value="1"/>
</dbReference>
<dbReference type="InterPro" id="IPR001461">
    <property type="entry name" value="Aspartic_peptidase_A1"/>
</dbReference>
<dbReference type="Pfam" id="PF00026">
    <property type="entry name" value="Asp"/>
    <property type="match status" value="1"/>
</dbReference>
<feature type="signal peptide" evidence="5">
    <location>
        <begin position="1"/>
        <end position="19"/>
    </location>
</feature>
<dbReference type="EMBL" id="MDDG01000009">
    <property type="protein sequence ID" value="OQE37791.1"/>
    <property type="molecule type" value="Genomic_DNA"/>
</dbReference>
<dbReference type="GO" id="GO:0004190">
    <property type="term" value="F:aspartic-type endopeptidase activity"/>
    <property type="evidence" value="ECO:0007669"/>
    <property type="project" value="InterPro"/>
</dbReference>
<gene>
    <name evidence="7" type="ORF">PENCOP_c009G01314</name>
</gene>